<reference evidence="10" key="1">
    <citation type="submission" date="2021-01" db="UniProtKB">
        <authorList>
            <consortium name="EnsemblMetazoa"/>
        </authorList>
    </citation>
    <scope>IDENTIFICATION</scope>
</reference>
<dbReference type="RefSeq" id="XP_066916514.1">
    <property type="nucleotide sequence ID" value="XM_067060413.1"/>
</dbReference>
<proteinExistence type="predicted"/>
<dbReference type="PROSITE" id="PS00135">
    <property type="entry name" value="TRYPSIN_SER"/>
    <property type="match status" value="1"/>
</dbReference>
<feature type="domain" description="Peptidase S1" evidence="8">
    <location>
        <begin position="147"/>
        <end position="386"/>
    </location>
</feature>
<dbReference type="GO" id="GO:0006508">
    <property type="term" value="P:proteolysis"/>
    <property type="evidence" value="ECO:0007669"/>
    <property type="project" value="UniProtKB-KW"/>
</dbReference>
<dbReference type="SMART" id="SM00020">
    <property type="entry name" value="Tryp_SPc"/>
    <property type="match status" value="1"/>
</dbReference>
<keyword evidence="1 6" id="KW-0645">Protease</keyword>
<dbReference type="PROSITE" id="PS50240">
    <property type="entry name" value="TRYPSIN_DOM"/>
    <property type="match status" value="1"/>
</dbReference>
<evidence type="ECO:0000256" key="7">
    <source>
        <dbReference type="SAM" id="SignalP"/>
    </source>
</evidence>
<feature type="domain" description="ShKT" evidence="9">
    <location>
        <begin position="56"/>
        <end position="86"/>
    </location>
</feature>
<dbReference type="SMART" id="SM00254">
    <property type="entry name" value="ShKT"/>
    <property type="match status" value="2"/>
</dbReference>
<keyword evidence="7" id="KW-0732">Signal</keyword>
<organism evidence="10 11">
    <name type="scientific">Clytia hemisphaerica</name>
    <dbReference type="NCBI Taxonomy" id="252671"/>
    <lineage>
        <taxon>Eukaryota</taxon>
        <taxon>Metazoa</taxon>
        <taxon>Cnidaria</taxon>
        <taxon>Hydrozoa</taxon>
        <taxon>Hydroidolina</taxon>
        <taxon>Leptothecata</taxon>
        <taxon>Obeliida</taxon>
        <taxon>Clytiidae</taxon>
        <taxon>Clytia</taxon>
    </lineage>
</organism>
<dbReference type="GO" id="GO:0004252">
    <property type="term" value="F:serine-type endopeptidase activity"/>
    <property type="evidence" value="ECO:0007669"/>
    <property type="project" value="InterPro"/>
</dbReference>
<dbReference type="PROSITE" id="PS00134">
    <property type="entry name" value="TRYPSIN_HIS"/>
    <property type="match status" value="1"/>
</dbReference>
<evidence type="ECO:0000256" key="1">
    <source>
        <dbReference type="ARBA" id="ARBA00022670"/>
    </source>
</evidence>
<dbReference type="Proteomes" id="UP000594262">
    <property type="component" value="Unplaced"/>
</dbReference>
<dbReference type="InterPro" id="IPR043504">
    <property type="entry name" value="Peptidase_S1_PA_chymotrypsin"/>
</dbReference>
<dbReference type="InterPro" id="IPR003582">
    <property type="entry name" value="ShKT_dom"/>
</dbReference>
<dbReference type="OrthoDB" id="546450at2759"/>
<comment type="caution">
    <text evidence="5">Lacks conserved residue(s) required for the propagation of feature annotation.</text>
</comment>
<dbReference type="Gene3D" id="2.40.10.10">
    <property type="entry name" value="Trypsin-like serine proteases"/>
    <property type="match status" value="1"/>
</dbReference>
<dbReference type="PRINTS" id="PR00722">
    <property type="entry name" value="CHYMOTRYPSIN"/>
</dbReference>
<evidence type="ECO:0000313" key="10">
    <source>
        <dbReference type="EnsemblMetazoa" id="CLYHEMP011172.1"/>
    </source>
</evidence>
<dbReference type="InterPro" id="IPR018114">
    <property type="entry name" value="TRYPSIN_HIS"/>
</dbReference>
<feature type="domain" description="ShKT" evidence="9">
    <location>
        <begin position="94"/>
        <end position="127"/>
    </location>
</feature>
<evidence type="ECO:0000259" key="9">
    <source>
        <dbReference type="PROSITE" id="PS51670"/>
    </source>
</evidence>
<evidence type="ECO:0000256" key="4">
    <source>
        <dbReference type="ARBA" id="ARBA00023157"/>
    </source>
</evidence>
<feature type="signal peptide" evidence="7">
    <location>
        <begin position="1"/>
        <end position="19"/>
    </location>
</feature>
<dbReference type="GeneID" id="136803697"/>
<feature type="chain" id="PRO_5029596032" evidence="7">
    <location>
        <begin position="20"/>
        <end position="386"/>
    </location>
</feature>
<dbReference type="InterPro" id="IPR001254">
    <property type="entry name" value="Trypsin_dom"/>
</dbReference>
<dbReference type="PANTHER" id="PTHR24252:SF7">
    <property type="entry name" value="HYALIN"/>
    <property type="match status" value="1"/>
</dbReference>
<evidence type="ECO:0000256" key="2">
    <source>
        <dbReference type="ARBA" id="ARBA00022801"/>
    </source>
</evidence>
<dbReference type="SUPFAM" id="SSF50494">
    <property type="entry name" value="Trypsin-like serine proteases"/>
    <property type="match status" value="1"/>
</dbReference>
<dbReference type="InterPro" id="IPR033116">
    <property type="entry name" value="TRYPSIN_SER"/>
</dbReference>
<name>A0A7M5VDU7_9CNID</name>
<accession>A0A7M5VDU7</accession>
<protein>
    <submittedName>
        <fullName evidence="10">Uncharacterized protein</fullName>
    </submittedName>
</protein>
<dbReference type="AlphaFoldDB" id="A0A7M5VDU7"/>
<feature type="disulfide bond" evidence="5">
    <location>
        <begin position="70"/>
        <end position="83"/>
    </location>
</feature>
<evidence type="ECO:0000256" key="5">
    <source>
        <dbReference type="PROSITE-ProRule" id="PRU01005"/>
    </source>
</evidence>
<dbReference type="InterPro" id="IPR009003">
    <property type="entry name" value="Peptidase_S1_PA"/>
</dbReference>
<keyword evidence="4 5" id="KW-1015">Disulfide bond</keyword>
<evidence type="ECO:0000259" key="8">
    <source>
        <dbReference type="PROSITE" id="PS50240"/>
    </source>
</evidence>
<dbReference type="Pfam" id="PF00089">
    <property type="entry name" value="Trypsin"/>
    <property type="match status" value="1"/>
</dbReference>
<dbReference type="CDD" id="cd00190">
    <property type="entry name" value="Tryp_SPc"/>
    <property type="match status" value="1"/>
</dbReference>
<keyword evidence="11" id="KW-1185">Reference proteome</keyword>
<dbReference type="PANTHER" id="PTHR24252">
    <property type="entry name" value="ACROSIN-RELATED"/>
    <property type="match status" value="1"/>
</dbReference>
<evidence type="ECO:0000256" key="6">
    <source>
        <dbReference type="RuleBase" id="RU363034"/>
    </source>
</evidence>
<keyword evidence="3 6" id="KW-0720">Serine protease</keyword>
<keyword evidence="2 6" id="KW-0378">Hydrolase</keyword>
<sequence length="386" mass="43434">MKNLICLLLVITLYAITDARTIKEFDLKGFLQRVIKTNLEDAQNPWKIGEVNTEKCRDEYDWCSYYKDHCSHPTVKTYCKKLCGSCPKEPEPICKDKYNCGNLKKYCSYSQYKDYMTNYCPATCGLCGETLACGVAERRGSKADNPIVGGEDAKKGHYPWQAAIYFDGSFLCGGSLIDNKHVLTAAHCFKYLSTDLTLYKIVLGEHNRDADEGTEEERQVTRITQHESYQYESDTHDVAIMEMNKEVVFGADINAICLPNENEVLREGTKCFMSGWGKLHSGGSAVTRLQHVALPIVNRQHCVERNTFNSHTVNDRMICAGYNDGMNYQSGCHGDSGGPLACQQTDGSWKLYGVTSWGSPQCNGLNRYTVFARVSKYTKWIKGQTS</sequence>
<dbReference type="InterPro" id="IPR001314">
    <property type="entry name" value="Peptidase_S1A"/>
</dbReference>
<evidence type="ECO:0000256" key="3">
    <source>
        <dbReference type="ARBA" id="ARBA00022825"/>
    </source>
</evidence>
<dbReference type="Pfam" id="PF01549">
    <property type="entry name" value="ShK"/>
    <property type="match status" value="2"/>
</dbReference>
<dbReference type="FunFam" id="2.40.10.10:FF:000003">
    <property type="entry name" value="Transmembrane serine protease 3"/>
    <property type="match status" value="1"/>
</dbReference>
<dbReference type="PROSITE" id="PS51670">
    <property type="entry name" value="SHKT"/>
    <property type="match status" value="2"/>
</dbReference>
<dbReference type="Gene3D" id="1.10.10.1940">
    <property type="match status" value="1"/>
</dbReference>
<evidence type="ECO:0000313" key="11">
    <source>
        <dbReference type="Proteomes" id="UP000594262"/>
    </source>
</evidence>
<dbReference type="EnsemblMetazoa" id="CLYHEMT011172.1">
    <property type="protein sequence ID" value="CLYHEMP011172.1"/>
    <property type="gene ID" value="CLYHEMG011172"/>
</dbReference>